<dbReference type="Proteomes" id="UP000814140">
    <property type="component" value="Unassembled WGS sequence"/>
</dbReference>
<name>A0ACB8TDG6_9AGAM</name>
<evidence type="ECO:0000313" key="2">
    <source>
        <dbReference type="Proteomes" id="UP000814140"/>
    </source>
</evidence>
<proteinExistence type="predicted"/>
<sequence length="750" mass="80905">MFTPKNFIRSRLARSLRGSRSSTKPPPPPAEPPARLFPDQSIPGSKLLSTVVEEDPAALDDWVDDFETVSVADIPAEGNAGQPAPPQLHPIETPAALPEPLTSAPSQLSDPFATPVNSLHPSSFLSRAPSVQRSVDKASVFPVRLRSASRASKKSSSQSSSTSAGSKDLKIIADFPLPPSFIPSPTDAAPVAPVSDDSSIFYDRDPFRVGAGEEQGPVEEQLRLVKVDSNVAESNASFYTALSRSGSPVHSLPPPPPPLFPPRAHTPSTTSHSINTITKATASLRRFGSLTKETLRTSFRTPLADISGTKARRKQRASHGSTEHDAQSFVPPPADLEFLPEFVPEAFDISFPAFDTAATSPRTLRPPRAKPPRSVQSFYGSLEDFLTSHKHVDEAPISPRSRFKSAPSLLLNSKAAPSKPGTQPTSPTLRPPPPTRPLPPLPKEPHPPALPTIRYQLVDPLELTASPPVSPTHEQNPRSSFSPPSPSWFAQNVDELGRSIFQHFAPSPASAYSQVSAESDSTLHLESEISSASRTVRPDIPSSPAPLFIPSPLPLPLSPSEVLHLRGHVNITDATSSRETFTTLNSFTEDQSEPTVVVRKRHTSRHSSSTSASASTSRKANTSPSHPTFPSRPRSRTSSVTRATITHYRRSIVETRKNSRTRSGTRKEKPSVQPAKPHLFYLQTSTTTATSATAVSLLPPLDIVSVASSGLDPTSSSPAPTPVLPIRPRPFPPTQRPQHRTRRAHPQQSL</sequence>
<dbReference type="EMBL" id="MU277192">
    <property type="protein sequence ID" value="KAI0066464.1"/>
    <property type="molecule type" value="Genomic_DNA"/>
</dbReference>
<keyword evidence="2" id="KW-1185">Reference proteome</keyword>
<reference evidence="1" key="1">
    <citation type="submission" date="2021-03" db="EMBL/GenBank/DDBJ databases">
        <authorList>
            <consortium name="DOE Joint Genome Institute"/>
            <person name="Ahrendt S."/>
            <person name="Looney B.P."/>
            <person name="Miyauchi S."/>
            <person name="Morin E."/>
            <person name="Drula E."/>
            <person name="Courty P.E."/>
            <person name="Chicoki N."/>
            <person name="Fauchery L."/>
            <person name="Kohler A."/>
            <person name="Kuo A."/>
            <person name="Labutti K."/>
            <person name="Pangilinan J."/>
            <person name="Lipzen A."/>
            <person name="Riley R."/>
            <person name="Andreopoulos W."/>
            <person name="He G."/>
            <person name="Johnson J."/>
            <person name="Barry K.W."/>
            <person name="Grigoriev I.V."/>
            <person name="Nagy L."/>
            <person name="Hibbett D."/>
            <person name="Henrissat B."/>
            <person name="Matheny P.B."/>
            <person name="Labbe J."/>
            <person name="Martin F."/>
        </authorList>
    </citation>
    <scope>NUCLEOTIDE SEQUENCE</scope>
    <source>
        <strain evidence="1">HHB10654</strain>
    </source>
</reference>
<protein>
    <submittedName>
        <fullName evidence="1">Uncharacterized protein</fullName>
    </submittedName>
</protein>
<evidence type="ECO:0000313" key="1">
    <source>
        <dbReference type="EMBL" id="KAI0066464.1"/>
    </source>
</evidence>
<comment type="caution">
    <text evidence="1">The sequence shown here is derived from an EMBL/GenBank/DDBJ whole genome shotgun (WGS) entry which is preliminary data.</text>
</comment>
<gene>
    <name evidence="1" type="ORF">BV25DRAFT_1820416</name>
</gene>
<reference evidence="1" key="2">
    <citation type="journal article" date="2022" name="New Phytol.">
        <title>Evolutionary transition to the ectomycorrhizal habit in the genomes of a hyperdiverse lineage of mushroom-forming fungi.</title>
        <authorList>
            <person name="Looney B."/>
            <person name="Miyauchi S."/>
            <person name="Morin E."/>
            <person name="Drula E."/>
            <person name="Courty P.E."/>
            <person name="Kohler A."/>
            <person name="Kuo A."/>
            <person name="LaButti K."/>
            <person name="Pangilinan J."/>
            <person name="Lipzen A."/>
            <person name="Riley R."/>
            <person name="Andreopoulos W."/>
            <person name="He G."/>
            <person name="Johnson J."/>
            <person name="Nolan M."/>
            <person name="Tritt A."/>
            <person name="Barry K.W."/>
            <person name="Grigoriev I.V."/>
            <person name="Nagy L.G."/>
            <person name="Hibbett D."/>
            <person name="Henrissat B."/>
            <person name="Matheny P.B."/>
            <person name="Labbe J."/>
            <person name="Martin F.M."/>
        </authorList>
    </citation>
    <scope>NUCLEOTIDE SEQUENCE</scope>
    <source>
        <strain evidence="1">HHB10654</strain>
    </source>
</reference>
<organism evidence="1 2">
    <name type="scientific">Artomyces pyxidatus</name>
    <dbReference type="NCBI Taxonomy" id="48021"/>
    <lineage>
        <taxon>Eukaryota</taxon>
        <taxon>Fungi</taxon>
        <taxon>Dikarya</taxon>
        <taxon>Basidiomycota</taxon>
        <taxon>Agaricomycotina</taxon>
        <taxon>Agaricomycetes</taxon>
        <taxon>Russulales</taxon>
        <taxon>Auriscalpiaceae</taxon>
        <taxon>Artomyces</taxon>
    </lineage>
</organism>
<accession>A0ACB8TDG6</accession>